<gene>
    <name evidence="5" type="ORF">NH26_11705</name>
</gene>
<dbReference type="Pfam" id="PF00534">
    <property type="entry name" value="Glycos_transf_1"/>
    <property type="match status" value="1"/>
</dbReference>
<feature type="domain" description="Glycosyl transferase family 1" evidence="3">
    <location>
        <begin position="191"/>
        <end position="347"/>
    </location>
</feature>
<feature type="domain" description="Glycosyltransferase subfamily 4-like N-terminal" evidence="4">
    <location>
        <begin position="89"/>
        <end position="176"/>
    </location>
</feature>
<evidence type="ECO:0000259" key="3">
    <source>
        <dbReference type="Pfam" id="PF00534"/>
    </source>
</evidence>
<keyword evidence="1" id="KW-0808">Transferase</keyword>
<evidence type="ECO:0000259" key="4">
    <source>
        <dbReference type="Pfam" id="PF13439"/>
    </source>
</evidence>
<dbReference type="PANTHER" id="PTHR46401">
    <property type="entry name" value="GLYCOSYLTRANSFERASE WBBK-RELATED"/>
    <property type="match status" value="1"/>
</dbReference>
<evidence type="ECO:0000256" key="2">
    <source>
        <dbReference type="SAM" id="Coils"/>
    </source>
</evidence>
<name>A0A1S1Z5N7_FLAPC</name>
<evidence type="ECO:0000313" key="5">
    <source>
        <dbReference type="EMBL" id="OHX68542.1"/>
    </source>
</evidence>
<dbReference type="Gene3D" id="3.40.50.2000">
    <property type="entry name" value="Glycogen Phosphorylase B"/>
    <property type="match status" value="2"/>
</dbReference>
<dbReference type="SUPFAM" id="SSF53756">
    <property type="entry name" value="UDP-Glycosyltransferase/glycogen phosphorylase"/>
    <property type="match status" value="1"/>
</dbReference>
<feature type="coiled-coil region" evidence="2">
    <location>
        <begin position="324"/>
        <end position="351"/>
    </location>
</feature>
<protein>
    <recommendedName>
        <fullName evidence="7">Glycosyl transferase family 1</fullName>
    </recommendedName>
</protein>
<dbReference type="EMBL" id="JRYR02000001">
    <property type="protein sequence ID" value="OHX68542.1"/>
    <property type="molecule type" value="Genomic_DNA"/>
</dbReference>
<dbReference type="AlphaFoldDB" id="A0A1S1Z5N7"/>
<sequence>MFELNYKNKYYSNKKKVLVDFERLKYPNCGLGQVSINFSNQLAKIQDEAIQWEFLLSSKDRKKYIGNSRDILFRYHDFMTKNGVKSIDSDIDLFHLTHQVTNYKAVNAKKNIYTIHDLNFLNEKGESHSQKTLKKIQEAVDRSDVVTVISEFTKNVVLQNISIPKEKPVKVIYNGVKSPILDSSIRPDMVDESPFFFTIGTIMPKKNFHTLVEMMEHVTSNHKLYIAGNLEKPKYVQQILDLIVEKGLENKIILLGPIKDEEKSYLFKNCEAFLFPSLLEGFGLPIIESMYAKKPTFSSNKTSLPEIGKNHVYYWETFDPKYMAKVLKEGLEDFNKDKENKEKEIFEYASQFTWEKNAEEYHQLYKDLLEL</sequence>
<evidence type="ECO:0000313" key="6">
    <source>
        <dbReference type="Proteomes" id="UP000179797"/>
    </source>
</evidence>
<evidence type="ECO:0000256" key="1">
    <source>
        <dbReference type="ARBA" id="ARBA00022679"/>
    </source>
</evidence>
<dbReference type="PANTHER" id="PTHR46401:SF2">
    <property type="entry name" value="GLYCOSYLTRANSFERASE WBBK-RELATED"/>
    <property type="match status" value="1"/>
</dbReference>
<dbReference type="InterPro" id="IPR001296">
    <property type="entry name" value="Glyco_trans_1"/>
</dbReference>
<evidence type="ECO:0008006" key="7">
    <source>
        <dbReference type="Google" id="ProtNLM"/>
    </source>
</evidence>
<keyword evidence="2" id="KW-0175">Coiled coil</keyword>
<dbReference type="STRING" id="915059.NH26_11705"/>
<dbReference type="Proteomes" id="UP000179797">
    <property type="component" value="Unassembled WGS sequence"/>
</dbReference>
<keyword evidence="6" id="KW-1185">Reference proteome</keyword>
<reference evidence="5 6" key="1">
    <citation type="journal article" date="2012" name="Int. J. Syst. Evol. Microbiol.">
        <title>Flammeovirga pacifica sp. nov., isolated from deep-sea sediment.</title>
        <authorList>
            <person name="Xu H."/>
            <person name="Fu Y."/>
            <person name="Yang N."/>
            <person name="Ding Z."/>
            <person name="Lai Q."/>
            <person name="Zeng R."/>
        </authorList>
    </citation>
    <scope>NUCLEOTIDE SEQUENCE [LARGE SCALE GENOMIC DNA]</scope>
    <source>
        <strain evidence="6">DSM 24597 / LMG 26175 / WPAGA1</strain>
    </source>
</reference>
<dbReference type="GO" id="GO:0009103">
    <property type="term" value="P:lipopolysaccharide biosynthetic process"/>
    <property type="evidence" value="ECO:0007669"/>
    <property type="project" value="TreeGrafter"/>
</dbReference>
<comment type="caution">
    <text evidence="5">The sequence shown here is derived from an EMBL/GenBank/DDBJ whole genome shotgun (WGS) entry which is preliminary data.</text>
</comment>
<organism evidence="5 6">
    <name type="scientific">Flammeovirga pacifica</name>
    <dbReference type="NCBI Taxonomy" id="915059"/>
    <lineage>
        <taxon>Bacteria</taxon>
        <taxon>Pseudomonadati</taxon>
        <taxon>Bacteroidota</taxon>
        <taxon>Cytophagia</taxon>
        <taxon>Cytophagales</taxon>
        <taxon>Flammeovirgaceae</taxon>
        <taxon>Flammeovirga</taxon>
    </lineage>
</organism>
<accession>A0A1S1Z5N7</accession>
<dbReference type="InterPro" id="IPR028098">
    <property type="entry name" value="Glyco_trans_4-like_N"/>
</dbReference>
<dbReference type="GO" id="GO:0016757">
    <property type="term" value="F:glycosyltransferase activity"/>
    <property type="evidence" value="ECO:0007669"/>
    <property type="project" value="InterPro"/>
</dbReference>
<proteinExistence type="predicted"/>
<dbReference type="Pfam" id="PF13439">
    <property type="entry name" value="Glyco_transf_4"/>
    <property type="match status" value="1"/>
</dbReference>
<dbReference type="CDD" id="cd03809">
    <property type="entry name" value="GT4_MtfB-like"/>
    <property type="match status" value="1"/>
</dbReference>